<evidence type="ECO:0000313" key="2">
    <source>
        <dbReference type="Proteomes" id="UP000828390"/>
    </source>
</evidence>
<keyword evidence="2" id="KW-1185">Reference proteome</keyword>
<name>A0A9D4LFP3_DREPO</name>
<protein>
    <submittedName>
        <fullName evidence="1">Uncharacterized protein</fullName>
    </submittedName>
</protein>
<sequence>MTRGRRKGEFIIPGATQQASSCEHSGHTTCCRCSVNRCCPTKKEVSSAIKQLGNGKSAGHDSIPADSLKTDSKTSLNILYPLFSKIWEVEEIPTELKEERSLIA</sequence>
<dbReference type="Proteomes" id="UP000828390">
    <property type="component" value="Unassembled WGS sequence"/>
</dbReference>
<reference evidence="1" key="1">
    <citation type="journal article" date="2019" name="bioRxiv">
        <title>The Genome of the Zebra Mussel, Dreissena polymorpha: A Resource for Invasive Species Research.</title>
        <authorList>
            <person name="McCartney M.A."/>
            <person name="Auch B."/>
            <person name="Kono T."/>
            <person name="Mallez S."/>
            <person name="Zhang Y."/>
            <person name="Obille A."/>
            <person name="Becker A."/>
            <person name="Abrahante J.E."/>
            <person name="Garbe J."/>
            <person name="Badalamenti J.P."/>
            <person name="Herman A."/>
            <person name="Mangelson H."/>
            <person name="Liachko I."/>
            <person name="Sullivan S."/>
            <person name="Sone E.D."/>
            <person name="Koren S."/>
            <person name="Silverstein K.A.T."/>
            <person name="Beckman K.B."/>
            <person name="Gohl D.M."/>
        </authorList>
    </citation>
    <scope>NUCLEOTIDE SEQUENCE</scope>
    <source>
        <strain evidence="1">Duluth1</strain>
        <tissue evidence="1">Whole animal</tissue>
    </source>
</reference>
<organism evidence="1 2">
    <name type="scientific">Dreissena polymorpha</name>
    <name type="common">Zebra mussel</name>
    <name type="synonym">Mytilus polymorpha</name>
    <dbReference type="NCBI Taxonomy" id="45954"/>
    <lineage>
        <taxon>Eukaryota</taxon>
        <taxon>Metazoa</taxon>
        <taxon>Spiralia</taxon>
        <taxon>Lophotrochozoa</taxon>
        <taxon>Mollusca</taxon>
        <taxon>Bivalvia</taxon>
        <taxon>Autobranchia</taxon>
        <taxon>Heteroconchia</taxon>
        <taxon>Euheterodonta</taxon>
        <taxon>Imparidentia</taxon>
        <taxon>Neoheterodontei</taxon>
        <taxon>Myida</taxon>
        <taxon>Dreissenoidea</taxon>
        <taxon>Dreissenidae</taxon>
        <taxon>Dreissena</taxon>
    </lineage>
</organism>
<dbReference type="AlphaFoldDB" id="A0A9D4LFP3"/>
<accession>A0A9D4LFP3</accession>
<proteinExistence type="predicted"/>
<evidence type="ECO:0000313" key="1">
    <source>
        <dbReference type="EMBL" id="KAH3856106.1"/>
    </source>
</evidence>
<dbReference type="EMBL" id="JAIWYP010000003">
    <property type="protein sequence ID" value="KAH3856106.1"/>
    <property type="molecule type" value="Genomic_DNA"/>
</dbReference>
<gene>
    <name evidence="1" type="ORF">DPMN_098686</name>
</gene>
<comment type="caution">
    <text evidence="1">The sequence shown here is derived from an EMBL/GenBank/DDBJ whole genome shotgun (WGS) entry which is preliminary data.</text>
</comment>
<reference evidence="1" key="2">
    <citation type="submission" date="2020-11" db="EMBL/GenBank/DDBJ databases">
        <authorList>
            <person name="McCartney M.A."/>
            <person name="Auch B."/>
            <person name="Kono T."/>
            <person name="Mallez S."/>
            <person name="Becker A."/>
            <person name="Gohl D.M."/>
            <person name="Silverstein K.A.T."/>
            <person name="Koren S."/>
            <person name="Bechman K.B."/>
            <person name="Herman A."/>
            <person name="Abrahante J.E."/>
            <person name="Garbe J."/>
        </authorList>
    </citation>
    <scope>NUCLEOTIDE SEQUENCE</scope>
    <source>
        <strain evidence="1">Duluth1</strain>
        <tissue evidence="1">Whole animal</tissue>
    </source>
</reference>